<feature type="non-terminal residue" evidence="3">
    <location>
        <position position="1"/>
    </location>
</feature>
<evidence type="ECO:0000313" key="3">
    <source>
        <dbReference type="EMBL" id="NWH26172.1"/>
    </source>
</evidence>
<dbReference type="Pfam" id="PF00059">
    <property type="entry name" value="Lectin_C"/>
    <property type="match status" value="1"/>
</dbReference>
<feature type="transmembrane region" description="Helical" evidence="1">
    <location>
        <begin position="132"/>
        <end position="154"/>
    </location>
</feature>
<sequence>EYLQSSSLCFLIGGVLTSVEDLAESNFLVEHADLYTSKTSGFWIGIYRNVNGQLLWQDNSALDFVNWGEGQPSEDQLDYCVELSAFSGYWSILPCSSQKGFICKKPKIHRLLFALYLFTDAKKNKAHGHMNMWMLPTLVLIILLGMGFIIYFLFKIKTQTEREARRCSTLLEYRHVLTGKEDENDSTTDKEKNEYSVV</sequence>
<feature type="domain" description="C-type lectin" evidence="2">
    <location>
        <begin position="1"/>
        <end position="104"/>
    </location>
</feature>
<gene>
    <name evidence="3" type="primary">Mrc1_4</name>
    <name evidence="3" type="ORF">GRUAME_R07192</name>
</gene>
<dbReference type="Gene3D" id="3.10.100.10">
    <property type="entry name" value="Mannose-Binding Protein A, subunit A"/>
    <property type="match status" value="1"/>
</dbReference>
<dbReference type="PROSITE" id="PS50041">
    <property type="entry name" value="C_TYPE_LECTIN_2"/>
    <property type="match status" value="1"/>
</dbReference>
<keyword evidence="4" id="KW-1185">Reference proteome</keyword>
<evidence type="ECO:0000313" key="4">
    <source>
        <dbReference type="Proteomes" id="UP000640762"/>
    </source>
</evidence>
<reference evidence="3" key="1">
    <citation type="submission" date="2019-10" db="EMBL/GenBank/DDBJ databases">
        <title>Bird 10,000 Genomes (B10K) Project - Family phase.</title>
        <authorList>
            <person name="Zhang G."/>
        </authorList>
    </citation>
    <scope>NUCLEOTIDE SEQUENCE</scope>
    <source>
        <strain evidence="3">B10K-DU-012-65</strain>
        <tissue evidence="3">Muscle</tissue>
    </source>
</reference>
<keyword evidence="1" id="KW-0812">Transmembrane</keyword>
<proteinExistence type="predicted"/>
<dbReference type="InterPro" id="IPR016187">
    <property type="entry name" value="CTDL_fold"/>
</dbReference>
<evidence type="ECO:0000256" key="1">
    <source>
        <dbReference type="SAM" id="Phobius"/>
    </source>
</evidence>
<dbReference type="AlphaFoldDB" id="A0A850U7F6"/>
<protein>
    <submittedName>
        <fullName evidence="3">MRC1 protein</fullName>
    </submittedName>
</protein>
<dbReference type="Proteomes" id="UP000640762">
    <property type="component" value="Unassembled WGS sequence"/>
</dbReference>
<dbReference type="PANTHER" id="PTHR22803">
    <property type="entry name" value="MANNOSE, PHOSPHOLIPASE, LECTIN RECEPTOR RELATED"/>
    <property type="match status" value="1"/>
</dbReference>
<keyword evidence="1" id="KW-1133">Transmembrane helix</keyword>
<dbReference type="CDD" id="cd00037">
    <property type="entry name" value="CLECT"/>
    <property type="match status" value="1"/>
</dbReference>
<feature type="non-terminal residue" evidence="3">
    <location>
        <position position="198"/>
    </location>
</feature>
<dbReference type="InterPro" id="IPR001304">
    <property type="entry name" value="C-type_lectin-like"/>
</dbReference>
<dbReference type="InterPro" id="IPR016186">
    <property type="entry name" value="C-type_lectin-like/link_sf"/>
</dbReference>
<name>A0A850U7F6_GRUAM</name>
<keyword evidence="1" id="KW-0472">Membrane</keyword>
<organism evidence="3 4">
    <name type="scientific">Grus americana</name>
    <name type="common">Whooping crane</name>
    <dbReference type="NCBI Taxonomy" id="9117"/>
    <lineage>
        <taxon>Eukaryota</taxon>
        <taxon>Metazoa</taxon>
        <taxon>Chordata</taxon>
        <taxon>Craniata</taxon>
        <taxon>Vertebrata</taxon>
        <taxon>Euteleostomi</taxon>
        <taxon>Archelosauria</taxon>
        <taxon>Archosauria</taxon>
        <taxon>Dinosauria</taxon>
        <taxon>Saurischia</taxon>
        <taxon>Theropoda</taxon>
        <taxon>Coelurosauria</taxon>
        <taxon>Aves</taxon>
        <taxon>Neognathae</taxon>
        <taxon>Neoaves</taxon>
        <taxon>Gruiformes</taxon>
        <taxon>Gruidae</taxon>
        <taxon>Grus</taxon>
    </lineage>
</organism>
<accession>A0A850U7F6</accession>
<dbReference type="InterPro" id="IPR050111">
    <property type="entry name" value="C-type_lectin/snaclec_domain"/>
</dbReference>
<dbReference type="SUPFAM" id="SSF56436">
    <property type="entry name" value="C-type lectin-like"/>
    <property type="match status" value="1"/>
</dbReference>
<evidence type="ECO:0000259" key="2">
    <source>
        <dbReference type="PROSITE" id="PS50041"/>
    </source>
</evidence>
<dbReference type="EMBL" id="WEIX01013342">
    <property type="protein sequence ID" value="NWH26172.1"/>
    <property type="molecule type" value="Genomic_DNA"/>
</dbReference>
<dbReference type="SMART" id="SM00034">
    <property type="entry name" value="CLECT"/>
    <property type="match status" value="1"/>
</dbReference>
<comment type="caution">
    <text evidence="3">The sequence shown here is derived from an EMBL/GenBank/DDBJ whole genome shotgun (WGS) entry which is preliminary data.</text>
</comment>